<evidence type="ECO:0000313" key="3">
    <source>
        <dbReference type="Proteomes" id="UP000294933"/>
    </source>
</evidence>
<keyword evidence="3" id="KW-1185">Reference proteome</keyword>
<gene>
    <name evidence="2" type="ORF">BD410DRAFT_786631</name>
</gene>
<sequence>MSGNRLSICSSISSSSSAYSDGLYCPPMTSSNSTSSDTLEYETPPQSPSAKPFAHLVDPSTLELDSGKDTKDHDTPRPNLFHTMSFASSDSPRDMYSVVVDDTGYEAETEGTEKYQRGLARLKRRAGNIRGRRGESKVAAARVRRTNSPLQVDSPTTPTNRTLPFSFRRSPRSAARSERPKRIDLSALPTMIVDPKIKKGPIGLGIGFPIDHPLNAPARTITKGYPSPPLVADTHSTIHSILIPAKDDSNSSSFLEKLAPRVCATELPEVFSPMESLPAPLIVQKPFGGSQLDLGLSPPDAGKTTRTRRPSTVGALLKMTKLAAHDKLRTVSAPTSRRLGLGIMGLSMRESRASHAFLIPSPPTEPPVRHVSTPWAVYDPPSEKSGMKNQNVTTELREDIFNPYFASACSM</sequence>
<accession>A0A4Y7Q8K9</accession>
<protein>
    <submittedName>
        <fullName evidence="2">Uncharacterized protein</fullName>
    </submittedName>
</protein>
<dbReference type="VEuPathDB" id="FungiDB:BD410DRAFT_786631"/>
<dbReference type="AlphaFoldDB" id="A0A4Y7Q8K9"/>
<organism evidence="2 3">
    <name type="scientific">Rickenella mellea</name>
    <dbReference type="NCBI Taxonomy" id="50990"/>
    <lineage>
        <taxon>Eukaryota</taxon>
        <taxon>Fungi</taxon>
        <taxon>Dikarya</taxon>
        <taxon>Basidiomycota</taxon>
        <taxon>Agaricomycotina</taxon>
        <taxon>Agaricomycetes</taxon>
        <taxon>Hymenochaetales</taxon>
        <taxon>Rickenellaceae</taxon>
        <taxon>Rickenella</taxon>
    </lineage>
</organism>
<evidence type="ECO:0000256" key="1">
    <source>
        <dbReference type="SAM" id="MobiDB-lite"/>
    </source>
</evidence>
<evidence type="ECO:0000313" key="2">
    <source>
        <dbReference type="EMBL" id="TDL23934.1"/>
    </source>
</evidence>
<feature type="compositionally biased region" description="Polar residues" evidence="1">
    <location>
        <begin position="28"/>
        <end position="38"/>
    </location>
</feature>
<feature type="region of interest" description="Disordered" evidence="1">
    <location>
        <begin position="359"/>
        <end position="388"/>
    </location>
</feature>
<feature type="compositionally biased region" description="Basic and acidic residues" evidence="1">
    <location>
        <begin position="65"/>
        <end position="76"/>
    </location>
</feature>
<reference evidence="2 3" key="1">
    <citation type="submission" date="2018-06" db="EMBL/GenBank/DDBJ databases">
        <title>A transcriptomic atlas of mushroom development highlights an independent origin of complex multicellularity.</title>
        <authorList>
            <consortium name="DOE Joint Genome Institute"/>
            <person name="Krizsan K."/>
            <person name="Almasi E."/>
            <person name="Merenyi Z."/>
            <person name="Sahu N."/>
            <person name="Viragh M."/>
            <person name="Koszo T."/>
            <person name="Mondo S."/>
            <person name="Kiss B."/>
            <person name="Balint B."/>
            <person name="Kues U."/>
            <person name="Barry K."/>
            <person name="Hegedus J.C."/>
            <person name="Henrissat B."/>
            <person name="Johnson J."/>
            <person name="Lipzen A."/>
            <person name="Ohm R."/>
            <person name="Nagy I."/>
            <person name="Pangilinan J."/>
            <person name="Yan J."/>
            <person name="Xiong Y."/>
            <person name="Grigoriev I.V."/>
            <person name="Hibbett D.S."/>
            <person name="Nagy L.G."/>
        </authorList>
    </citation>
    <scope>NUCLEOTIDE SEQUENCE [LARGE SCALE GENOMIC DNA]</scope>
    <source>
        <strain evidence="2 3">SZMC22713</strain>
    </source>
</reference>
<feature type="compositionally biased region" description="Low complexity" evidence="1">
    <location>
        <begin position="7"/>
        <end position="17"/>
    </location>
</feature>
<proteinExistence type="predicted"/>
<dbReference type="EMBL" id="ML170168">
    <property type="protein sequence ID" value="TDL23934.1"/>
    <property type="molecule type" value="Genomic_DNA"/>
</dbReference>
<feature type="region of interest" description="Disordered" evidence="1">
    <location>
        <begin position="144"/>
        <end position="179"/>
    </location>
</feature>
<name>A0A4Y7Q8K9_9AGAM</name>
<feature type="compositionally biased region" description="Polar residues" evidence="1">
    <location>
        <begin position="146"/>
        <end position="163"/>
    </location>
</feature>
<feature type="region of interest" description="Disordered" evidence="1">
    <location>
        <begin position="1"/>
        <end position="86"/>
    </location>
</feature>
<dbReference type="Proteomes" id="UP000294933">
    <property type="component" value="Unassembled WGS sequence"/>
</dbReference>
<feature type="compositionally biased region" description="Low complexity" evidence="1">
    <location>
        <begin position="164"/>
        <end position="174"/>
    </location>
</feature>